<feature type="compositionally biased region" description="Low complexity" evidence="1">
    <location>
        <begin position="1294"/>
        <end position="1307"/>
    </location>
</feature>
<gene>
    <name evidence="2" type="ORF">DB88DRAFT_24816</name>
</gene>
<feature type="compositionally biased region" description="Polar residues" evidence="1">
    <location>
        <begin position="907"/>
        <end position="920"/>
    </location>
</feature>
<feature type="compositionally biased region" description="Basic and acidic residues" evidence="1">
    <location>
        <begin position="1427"/>
        <end position="1436"/>
    </location>
</feature>
<feature type="compositionally biased region" description="Low complexity" evidence="1">
    <location>
        <begin position="1"/>
        <end position="14"/>
    </location>
</feature>
<feature type="compositionally biased region" description="Low complexity" evidence="1">
    <location>
        <begin position="467"/>
        <end position="484"/>
    </location>
</feature>
<feature type="compositionally biased region" description="Basic and acidic residues" evidence="1">
    <location>
        <begin position="1207"/>
        <end position="1229"/>
    </location>
</feature>
<feature type="compositionally biased region" description="Polar residues" evidence="1">
    <location>
        <begin position="28"/>
        <end position="40"/>
    </location>
</feature>
<feature type="compositionally biased region" description="Low complexity" evidence="1">
    <location>
        <begin position="247"/>
        <end position="259"/>
    </location>
</feature>
<feature type="compositionally biased region" description="Polar residues" evidence="1">
    <location>
        <begin position="1076"/>
        <end position="1088"/>
    </location>
</feature>
<proteinExistence type="predicted"/>
<feature type="compositionally biased region" description="Low complexity" evidence="1">
    <location>
        <begin position="156"/>
        <end position="171"/>
    </location>
</feature>
<feature type="compositionally biased region" description="Polar residues" evidence="1">
    <location>
        <begin position="1354"/>
        <end position="1366"/>
    </location>
</feature>
<feature type="compositionally biased region" description="Basic and acidic residues" evidence="1">
    <location>
        <begin position="263"/>
        <end position="273"/>
    </location>
</feature>
<feature type="compositionally biased region" description="Polar residues" evidence="1">
    <location>
        <begin position="1243"/>
        <end position="1258"/>
    </location>
</feature>
<feature type="compositionally biased region" description="Low complexity" evidence="1">
    <location>
        <begin position="345"/>
        <end position="355"/>
    </location>
</feature>
<feature type="region of interest" description="Disordered" evidence="1">
    <location>
        <begin position="857"/>
        <end position="963"/>
    </location>
</feature>
<protein>
    <submittedName>
        <fullName evidence="2">Uncharacterized protein</fullName>
    </submittedName>
</protein>
<feature type="region of interest" description="Disordered" evidence="1">
    <location>
        <begin position="1023"/>
        <end position="1392"/>
    </location>
</feature>
<sequence length="1456" mass="155977">MDRPDSSLSSSSSSRQPFDRPGSSSSSNGTTGRQANSVTRRPTLAYPAFHLGSFQGLGISDPLPASSSSSQTPVAHPSPAGPRRERRLSIEDQFSTTSSSSLPHPSSLSHPTPRHATVNTFTNLPPSRAGDSNHAQQYATTSLASLAVPGNGGRPSTSSSTASFSSTSTTSPQRRRHILPAQPATLSPPNMSLPPIPSISPISPFGPPSPVDTATRARLPIDMPVASSSRTSSPKIDVLSLRSVPVSMSSLSDKSPASSPIDSEGREKSKDVRHTPITKSLTIHIPRSLTPPPVLTHSPDEMPTVRDSPSMARRRTVVTASPITSRIASGRATRVANTEEDDFNPSLSPAPLSAPIMPSYRTDSVRATESPLDRQLGNSSEPSKSQSMELGSLSMPVPRPSPAVEQAPHLTAPAGANKESSASSPHRLEKKSGSSDLKNASPSSPTPRRSLPRPPSQRNAPPPPLVLAPVVKSSGSTAQASSSGRNVPEALPRPPVFHTDPSVTTAQSISGRNPQQPQAPTEAAQLPPRTVSKVDSTLPSPDLPMVTNVQQGQRSVSKKSASTMPVVGGLADAGPYPSASPAVSRSQNPSSPNAGPSALGLGRPSQTPLAPARRPVQEEVCIECMMRDRDLADVIVSGEGVWERKSDLDWEDFKSREEEVLRSMGSEALSSEIPSLDHSAESDEEDSTSLPSTNHSAGVDDLEARRIAAVKLGKREQRRARRRQIDWKIVHDVGWRGFKWEEGAGGEGLPRGFRGSRGGPLTEDAIKAVMRKFPSASAHRAKFLENYLYHQAILVREIRAEAQRIGYFPEPGDGVPPAAVARAERQNVIAGPRTSSVAWGEKHARELSEQMRGAFDKPLVTSPLPSGVGVRPSPSSPADLANMGSRPQNLAPSRPVTHFYPDRETHTPVQRTPVSLTSNSRDPRDSNRKSVGSTKTLDRSVKTDIWAETDEDPWPPISPAESGLRPFSFAVRAGATAGRGSNDGHERARRSLLGRWGGSVTSFFGGSQGGSGSMMDMHLGLDQDQQDRTSPNDVHGQPRAISLASPTRPSFFGKDSRASSMYGEQRDRERDRKLSKSISTSRLSQMITNEPEEIESPAMEPKKKGLKGLLKKMKPKSNRKDSHRFEPAPRTEQGQDVNTPLAPPPPMAYLVNDKRNRSGSTSSVLSDASGVPGQRYLPYGSRSVSAPQPASTSSGSQSASPTSSRYNRRESYASGREVLDSDRDRRGSVREVLASDTRRSTMETDASTQRTSQYQAQGNYAPHAFRPHSKTTSSFSNSSLFMPSVETPPPGVNGAAAFFAQQSSQGAHGRSLSPNRHKNLPPLPPGQDGIVPASPDSFNVMLPDGHQPDYPRTNGYSPQLSHQYSGSPRDGYNQPKFAPPRASFDPLGDRRNRMDRAEVSPRLAQSMYIQPGAVASAGSFGQGDAWPPKKPEEGKHAKSRRGLKSFFGGAKAGRVA</sequence>
<feature type="compositionally biased region" description="Polar residues" evidence="1">
    <location>
        <begin position="581"/>
        <end position="594"/>
    </location>
</feature>
<dbReference type="Proteomes" id="UP001182556">
    <property type="component" value="Unassembled WGS sequence"/>
</dbReference>
<accession>A0AAD9L9A2</accession>
<feature type="compositionally biased region" description="Basic residues" evidence="1">
    <location>
        <begin position="1104"/>
        <end position="1117"/>
    </location>
</feature>
<evidence type="ECO:0000313" key="3">
    <source>
        <dbReference type="Proteomes" id="UP001182556"/>
    </source>
</evidence>
<feature type="region of interest" description="Disordered" evidence="1">
    <location>
        <begin position="664"/>
        <end position="698"/>
    </location>
</feature>
<evidence type="ECO:0000256" key="1">
    <source>
        <dbReference type="SAM" id="MobiDB-lite"/>
    </source>
</evidence>
<comment type="caution">
    <text evidence="2">The sequence shown here is derived from an EMBL/GenBank/DDBJ whole genome shotgun (WGS) entry which is preliminary data.</text>
</comment>
<feature type="compositionally biased region" description="Polar residues" evidence="1">
    <location>
        <begin position="376"/>
        <end position="389"/>
    </location>
</feature>
<feature type="compositionally biased region" description="Basic and acidic residues" evidence="1">
    <location>
        <begin position="1118"/>
        <end position="1129"/>
    </location>
</feature>
<feature type="compositionally biased region" description="Polar residues" evidence="1">
    <location>
        <begin position="318"/>
        <end position="327"/>
    </location>
</feature>
<feature type="compositionally biased region" description="Pro residues" evidence="1">
    <location>
        <begin position="452"/>
        <end position="466"/>
    </location>
</feature>
<dbReference type="EMBL" id="JAODAN010000001">
    <property type="protein sequence ID" value="KAK1927322.1"/>
    <property type="molecule type" value="Genomic_DNA"/>
</dbReference>
<organism evidence="2 3">
    <name type="scientific">Papiliotrema laurentii</name>
    <name type="common">Cryptococcus laurentii</name>
    <dbReference type="NCBI Taxonomy" id="5418"/>
    <lineage>
        <taxon>Eukaryota</taxon>
        <taxon>Fungi</taxon>
        <taxon>Dikarya</taxon>
        <taxon>Basidiomycota</taxon>
        <taxon>Agaricomycotina</taxon>
        <taxon>Tremellomycetes</taxon>
        <taxon>Tremellales</taxon>
        <taxon>Rhynchogastremaceae</taxon>
        <taxon>Papiliotrema</taxon>
    </lineage>
</organism>
<feature type="compositionally biased region" description="Polar residues" evidence="1">
    <location>
        <begin position="501"/>
        <end position="513"/>
    </location>
</feature>
<name>A0AAD9L9A2_PAPLA</name>
<feature type="region of interest" description="Disordered" evidence="1">
    <location>
        <begin position="246"/>
        <end position="273"/>
    </location>
</feature>
<feature type="compositionally biased region" description="Low complexity" evidence="1">
    <location>
        <begin position="1270"/>
        <end position="1284"/>
    </location>
</feature>
<keyword evidence="3" id="KW-1185">Reference proteome</keyword>
<feature type="compositionally biased region" description="Low complexity" evidence="1">
    <location>
        <begin position="95"/>
        <end position="111"/>
    </location>
</feature>
<feature type="compositionally biased region" description="Low complexity" evidence="1">
    <location>
        <begin position="514"/>
        <end position="528"/>
    </location>
</feature>
<feature type="compositionally biased region" description="Pro residues" evidence="1">
    <location>
        <begin position="191"/>
        <end position="210"/>
    </location>
</feature>
<reference evidence="2" key="1">
    <citation type="submission" date="2023-02" db="EMBL/GenBank/DDBJ databases">
        <title>Identification and recombinant expression of a fungal hydrolase from Papiliotrema laurentii that hydrolyzes apple cutin and clears colloidal polyester polyurethane.</title>
        <authorList>
            <consortium name="DOE Joint Genome Institute"/>
            <person name="Roman V.A."/>
            <person name="Bojanowski C."/>
            <person name="Crable B.R."/>
            <person name="Wagner D.N."/>
            <person name="Hung C.S."/>
            <person name="Nadeau L.J."/>
            <person name="Schratz L."/>
            <person name="Haridas S."/>
            <person name="Pangilinan J."/>
            <person name="Lipzen A."/>
            <person name="Na H."/>
            <person name="Yan M."/>
            <person name="Ng V."/>
            <person name="Grigoriev I.V."/>
            <person name="Spatafora J.W."/>
            <person name="Barlow D."/>
            <person name="Biffinger J."/>
            <person name="Kelley-Loughnane N."/>
            <person name="Varaljay V.A."/>
            <person name="Crookes-Goodson W.J."/>
        </authorList>
    </citation>
    <scope>NUCLEOTIDE SEQUENCE</scope>
    <source>
        <strain evidence="2">5307AH</strain>
    </source>
</reference>
<feature type="region of interest" description="Disordered" evidence="1">
    <location>
        <begin position="1414"/>
        <end position="1456"/>
    </location>
</feature>
<feature type="compositionally biased region" description="Polar residues" evidence="1">
    <location>
        <begin position="547"/>
        <end position="563"/>
    </location>
</feature>
<feature type="compositionally biased region" description="Polar residues" evidence="1">
    <location>
        <begin position="133"/>
        <end position="144"/>
    </location>
</feature>
<feature type="region of interest" description="Disordered" evidence="1">
    <location>
        <begin position="286"/>
        <end position="615"/>
    </location>
</feature>
<feature type="compositionally biased region" description="Basic and acidic residues" evidence="1">
    <location>
        <begin position="1064"/>
        <end position="1074"/>
    </location>
</feature>
<feature type="region of interest" description="Disordered" evidence="1">
    <location>
        <begin position="1"/>
        <end position="234"/>
    </location>
</feature>
<feature type="compositionally biased region" description="Low complexity" evidence="1">
    <location>
        <begin position="862"/>
        <end position="877"/>
    </location>
</feature>
<feature type="compositionally biased region" description="Low complexity" evidence="1">
    <location>
        <begin position="1185"/>
        <end position="1204"/>
    </location>
</feature>
<evidence type="ECO:0000313" key="2">
    <source>
        <dbReference type="EMBL" id="KAK1927322.1"/>
    </source>
</evidence>